<keyword evidence="2" id="KW-0732">Signal</keyword>
<evidence type="ECO:0000256" key="2">
    <source>
        <dbReference type="ARBA" id="ARBA00022729"/>
    </source>
</evidence>
<evidence type="ECO:0000313" key="5">
    <source>
        <dbReference type="EMBL" id="MDX8055899.1"/>
    </source>
</evidence>
<evidence type="ECO:0000256" key="3">
    <source>
        <dbReference type="ARBA" id="ARBA00022801"/>
    </source>
</evidence>
<keyword evidence="3 5" id="KW-0378">Hydrolase</keyword>
<comment type="caution">
    <text evidence="5">The sequence shown here is derived from an EMBL/GenBank/DDBJ whole genome shotgun (WGS) entry which is preliminary data.</text>
</comment>
<dbReference type="InterPro" id="IPR011118">
    <property type="entry name" value="Tannase/feruloyl_esterase"/>
</dbReference>
<keyword evidence="6" id="KW-1185">Reference proteome</keyword>
<dbReference type="GO" id="GO:0016787">
    <property type="term" value="F:hydrolase activity"/>
    <property type="evidence" value="ECO:0007669"/>
    <property type="project" value="UniProtKB-KW"/>
</dbReference>
<dbReference type="PANTHER" id="PTHR33938:SF15">
    <property type="entry name" value="FERULOYL ESTERASE B-RELATED"/>
    <property type="match status" value="1"/>
</dbReference>
<proteinExistence type="predicted"/>
<reference evidence="5 6" key="1">
    <citation type="submission" date="2023-11" db="EMBL/GenBank/DDBJ databases">
        <title>Lentzea sokolovensis, sp. nov., Lentzea kristufkii, sp. nov., and Lentzea miocenensis, sp. nov., rare actinobacteria from Sokolov Coal Basin, Miocene lacustrine sediment, Czech Republic.</title>
        <authorList>
            <person name="Lara A."/>
            <person name="Kotroba L."/>
            <person name="Nouioui I."/>
            <person name="Neumann-Schaal M."/>
            <person name="Mast Y."/>
            <person name="Chronakova A."/>
        </authorList>
    </citation>
    <scope>NUCLEOTIDE SEQUENCE [LARGE SCALE GENOMIC DNA]</scope>
    <source>
        <strain evidence="5 6">BCCO 10_0798</strain>
    </source>
</reference>
<protein>
    <submittedName>
        <fullName evidence="5">Tannase/feruloyl esterase family alpha/beta hydrolase</fullName>
    </submittedName>
</protein>
<gene>
    <name evidence="5" type="ORF">SK571_41540</name>
</gene>
<evidence type="ECO:0000313" key="6">
    <source>
        <dbReference type="Proteomes" id="UP001271792"/>
    </source>
</evidence>
<evidence type="ECO:0000256" key="4">
    <source>
        <dbReference type="ARBA" id="ARBA00023157"/>
    </source>
</evidence>
<name>A0ABU4U5Q4_9PSEU</name>
<dbReference type="Pfam" id="PF07519">
    <property type="entry name" value="Tannase"/>
    <property type="match status" value="1"/>
</dbReference>
<evidence type="ECO:0000256" key="1">
    <source>
        <dbReference type="ARBA" id="ARBA00022487"/>
    </source>
</evidence>
<sequence>MGNDYYDRVRDLLGPATTQGFLRYYLVPGANHANFGTPSFAAGWDSLSALERWVGSGRSPKNPVVADNSHDRTRPLCEYPGWPRYRAGDPDSASSFTCTR</sequence>
<accession>A0ABU4U5Q4</accession>
<dbReference type="EMBL" id="JAXAVV010000033">
    <property type="protein sequence ID" value="MDX8055899.1"/>
    <property type="molecule type" value="Genomic_DNA"/>
</dbReference>
<dbReference type="Proteomes" id="UP001271792">
    <property type="component" value="Unassembled WGS sequence"/>
</dbReference>
<organism evidence="5 6">
    <name type="scientific">Lentzea kristufekii</name>
    <dbReference type="NCBI Taxonomy" id="3095430"/>
    <lineage>
        <taxon>Bacteria</taxon>
        <taxon>Bacillati</taxon>
        <taxon>Actinomycetota</taxon>
        <taxon>Actinomycetes</taxon>
        <taxon>Pseudonocardiales</taxon>
        <taxon>Pseudonocardiaceae</taxon>
        <taxon>Lentzea</taxon>
    </lineage>
</organism>
<keyword evidence="4" id="KW-1015">Disulfide bond</keyword>
<dbReference type="PANTHER" id="PTHR33938">
    <property type="entry name" value="FERULOYL ESTERASE B-RELATED"/>
    <property type="match status" value="1"/>
</dbReference>
<dbReference type="RefSeq" id="WP_319989612.1">
    <property type="nucleotide sequence ID" value="NZ_JAXAVV010000033.1"/>
</dbReference>
<keyword evidence="1" id="KW-0719">Serine esterase</keyword>